<dbReference type="Proteomes" id="UP001190002">
    <property type="component" value="Unassembled WGS sequence"/>
</dbReference>
<evidence type="ECO:0008006" key="6">
    <source>
        <dbReference type="Google" id="ProtNLM"/>
    </source>
</evidence>
<dbReference type="EMBL" id="CAUDKV010000006">
    <property type="protein sequence ID" value="CAJ0866662.1"/>
    <property type="molecule type" value="Genomic_DNA"/>
</dbReference>
<dbReference type="EMBL" id="CATVXE010000005">
    <property type="protein sequence ID" value="CAJ0681925.1"/>
    <property type="molecule type" value="Genomic_DNA"/>
</dbReference>
<sequence>MFTFEAAFHRYRRKHGMVKALEDYADLRDAPMQHALDGTSSDSAILWPSEPTVLDLNEHFLELSNLGNDELPRWIGLVIVVGFIPLCLLLSGGTLWFLWDVAFVGDPQIPFPPNSIKELGVLLVMLLLVVLGVPMASLLWREFQSYVFTARCARYRFNRTTGKVYVLRPGRWGGNAVLDWSRVQAHVHWVPPAESEQSQEYASSLNDRAEQLRREVNWSRQSGSEVDGSLAITGLLDLVTGFGVPAYDLSDEAREKRRKKEYGGCLLLYWPPLDAADPQRRGEDLIWVGPRNSGERLWRYIQTFMQKGMDAVQAPAMPSEWLHKGRNPDHVINWLAECLCYWPVFPVGWNSEVGQIRRENGIGPEQPLTWPAKLPEAV</sequence>
<keyword evidence="1" id="KW-1133">Transmembrane helix</keyword>
<evidence type="ECO:0000313" key="2">
    <source>
        <dbReference type="EMBL" id="CAJ0681925.1"/>
    </source>
</evidence>
<dbReference type="AlphaFoldDB" id="A0AAD2AK67"/>
<feature type="transmembrane region" description="Helical" evidence="1">
    <location>
        <begin position="74"/>
        <end position="99"/>
    </location>
</feature>
<organism evidence="2 4">
    <name type="scientific">Ralstonia mannitolilytica</name>
    <dbReference type="NCBI Taxonomy" id="105219"/>
    <lineage>
        <taxon>Bacteria</taxon>
        <taxon>Pseudomonadati</taxon>
        <taxon>Pseudomonadota</taxon>
        <taxon>Betaproteobacteria</taxon>
        <taxon>Burkholderiales</taxon>
        <taxon>Burkholderiaceae</taxon>
        <taxon>Ralstonia</taxon>
    </lineage>
</organism>
<comment type="caution">
    <text evidence="2">The sequence shown here is derived from an EMBL/GenBank/DDBJ whole genome shotgun (WGS) entry which is preliminary data.</text>
</comment>
<protein>
    <recommendedName>
        <fullName evidence="6">Transmembrane protein</fullName>
    </recommendedName>
</protein>
<evidence type="ECO:0000313" key="4">
    <source>
        <dbReference type="Proteomes" id="UP001190002"/>
    </source>
</evidence>
<proteinExistence type="predicted"/>
<evidence type="ECO:0000256" key="1">
    <source>
        <dbReference type="SAM" id="Phobius"/>
    </source>
</evidence>
<keyword evidence="1" id="KW-0472">Membrane</keyword>
<feature type="transmembrane region" description="Helical" evidence="1">
    <location>
        <begin position="119"/>
        <end position="140"/>
    </location>
</feature>
<dbReference type="RefSeq" id="WP_222328764.1">
    <property type="nucleotide sequence ID" value="NZ_CATVXE010000005.1"/>
</dbReference>
<keyword evidence="1" id="KW-0812">Transmembrane</keyword>
<gene>
    <name evidence="3" type="ORF">R77569_01906</name>
    <name evidence="2" type="ORF">R77591_01578</name>
</gene>
<evidence type="ECO:0000313" key="3">
    <source>
        <dbReference type="EMBL" id="CAJ0866662.1"/>
    </source>
</evidence>
<accession>A0AAD2AK67</accession>
<reference evidence="2 5" key="1">
    <citation type="submission" date="2023-07" db="EMBL/GenBank/DDBJ databases">
        <authorList>
            <person name="Peeters C."/>
        </authorList>
    </citation>
    <scope>NUCLEOTIDE SEQUENCE</scope>
    <source>
        <strain evidence="3 5">R-77569</strain>
        <strain evidence="2">R-77591</strain>
    </source>
</reference>
<name>A0AAD2AK67_9RALS</name>
<evidence type="ECO:0000313" key="5">
    <source>
        <dbReference type="Proteomes" id="UP001190452"/>
    </source>
</evidence>
<dbReference type="Proteomes" id="UP001190452">
    <property type="component" value="Unassembled WGS sequence"/>
</dbReference>
<keyword evidence="5" id="KW-1185">Reference proteome</keyword>